<comment type="caution">
    <text evidence="1">The sequence shown here is derived from an EMBL/GenBank/DDBJ whole genome shotgun (WGS) entry which is preliminary data.</text>
</comment>
<reference evidence="1" key="1">
    <citation type="submission" date="2021-05" db="EMBL/GenBank/DDBJ databases">
        <authorList>
            <person name="Pan Q."/>
            <person name="Jouanno E."/>
            <person name="Zahm M."/>
            <person name="Klopp C."/>
            <person name="Cabau C."/>
            <person name="Louis A."/>
            <person name="Berthelot C."/>
            <person name="Parey E."/>
            <person name="Roest Crollius H."/>
            <person name="Montfort J."/>
            <person name="Robinson-Rechavi M."/>
            <person name="Bouchez O."/>
            <person name="Lampietro C."/>
            <person name="Lopez Roques C."/>
            <person name="Donnadieu C."/>
            <person name="Postlethwait J."/>
            <person name="Bobe J."/>
            <person name="Dillon D."/>
            <person name="Chandos A."/>
            <person name="von Hippel F."/>
            <person name="Guiguen Y."/>
        </authorList>
    </citation>
    <scope>NUCLEOTIDE SEQUENCE</scope>
    <source>
        <strain evidence="1">YG-Jan2019</strain>
    </source>
</reference>
<keyword evidence="2" id="KW-1185">Reference proteome</keyword>
<evidence type="ECO:0000313" key="1">
    <source>
        <dbReference type="EMBL" id="KAJ7990100.1"/>
    </source>
</evidence>
<evidence type="ECO:0000313" key="2">
    <source>
        <dbReference type="Proteomes" id="UP001157502"/>
    </source>
</evidence>
<accession>A0ACC2FFG1</accession>
<sequence length="333" mass="38977">MQKMKTVERSSMDQDDENYYGNVRSFNKASSDDPKSENDYGNVTVNKDIRDTSGPSPRPGRRVCIWVAVGLAVVCVLQVILNIYLCIRAYSTSGEDLMKITRYDDLIKERDQLQTSYTNLIKERDQLQTSYNNLIEERDQLQTSYNNLIKERDQLQTSYNNLIKERDQLQASYNNLIKERDQLQTSYNNLIKERDQLQASYNTLIRQTCPHDWIKYGLSCYYISSTEKNWADSRQDCLNRGANLVIINSIEEQAFIAFLRARKGRFWIGLSDIKVENTWEWVDGTRLSTSYWYKGEPNNQNNEDCAEILTSVTDESWNDIDCKTTKLWICERL</sequence>
<organism evidence="1 2">
    <name type="scientific">Dallia pectoralis</name>
    <name type="common">Alaska blackfish</name>
    <dbReference type="NCBI Taxonomy" id="75939"/>
    <lineage>
        <taxon>Eukaryota</taxon>
        <taxon>Metazoa</taxon>
        <taxon>Chordata</taxon>
        <taxon>Craniata</taxon>
        <taxon>Vertebrata</taxon>
        <taxon>Euteleostomi</taxon>
        <taxon>Actinopterygii</taxon>
        <taxon>Neopterygii</taxon>
        <taxon>Teleostei</taxon>
        <taxon>Protacanthopterygii</taxon>
        <taxon>Esociformes</taxon>
        <taxon>Umbridae</taxon>
        <taxon>Dallia</taxon>
    </lineage>
</organism>
<name>A0ACC2FFG1_DALPE</name>
<protein>
    <submittedName>
        <fullName evidence="1">Uncharacterized protein</fullName>
    </submittedName>
</protein>
<dbReference type="Proteomes" id="UP001157502">
    <property type="component" value="Chromosome 28"/>
</dbReference>
<dbReference type="EMBL" id="CM055755">
    <property type="protein sequence ID" value="KAJ7990100.1"/>
    <property type="molecule type" value="Genomic_DNA"/>
</dbReference>
<proteinExistence type="predicted"/>
<gene>
    <name evidence="1" type="ORF">DPEC_G00296790</name>
</gene>